<name>A0ABT1MLE9_9RHOB</name>
<proteinExistence type="predicted"/>
<comment type="caution">
    <text evidence="1">The sequence shown here is derived from an EMBL/GenBank/DDBJ whole genome shotgun (WGS) entry which is preliminary data.</text>
</comment>
<dbReference type="Proteomes" id="UP001203945">
    <property type="component" value="Unassembled WGS sequence"/>
</dbReference>
<dbReference type="RefSeq" id="WP_255328079.1">
    <property type="nucleotide sequence ID" value="NZ_JAKZEU010000001.1"/>
</dbReference>
<geneLocation type="plasmid" evidence="1">
    <name>unnamed1</name>
</geneLocation>
<dbReference type="EMBL" id="JAKZEU010000001">
    <property type="protein sequence ID" value="MCQ0969117.1"/>
    <property type="molecule type" value="Genomic_DNA"/>
</dbReference>
<sequence length="187" mass="19246">MIGKILFLVLPVAAFLGGSAGGAMLRGDETVIDGGHGEVTAEGHATEAEAGGHDAEPAAAPVKTAKADMHGGGHGEAGSGAVAWFNFPSQFFVPVVRNGNTDYTMILTLTLETPGEALSGVEALEHRLRDAMLRQLIIHANTGGFDGNYTSEGQLRKLRDALLAAARSAGGDGVDAVLIEDIARKEG</sequence>
<keyword evidence="2" id="KW-1185">Reference proteome</keyword>
<reference evidence="1 2" key="1">
    <citation type="submission" date="2022-03" db="EMBL/GenBank/DDBJ databases">
        <authorList>
            <person name="He Y."/>
        </authorList>
    </citation>
    <scope>NUCLEOTIDE SEQUENCE [LARGE SCALE GENOMIC DNA]</scope>
    <source>
        <strain evidence="1 2">TK19116</strain>
        <plasmid evidence="1">unnamed1</plasmid>
    </source>
</reference>
<keyword evidence="1" id="KW-0614">Plasmid</keyword>
<evidence type="ECO:0000313" key="1">
    <source>
        <dbReference type="EMBL" id="MCQ0969117.1"/>
    </source>
</evidence>
<protein>
    <submittedName>
        <fullName evidence="1">Flagellar basal body-associated FliL family protein</fullName>
    </submittedName>
</protein>
<accession>A0ABT1MLE9</accession>
<keyword evidence="1" id="KW-0282">Flagellum</keyword>
<keyword evidence="1" id="KW-0966">Cell projection</keyword>
<gene>
    <name evidence="1" type="ORF">MLD63_01540</name>
</gene>
<organism evidence="1 2">
    <name type="scientific">Paracoccus albicereus</name>
    <dbReference type="NCBI Taxonomy" id="2922394"/>
    <lineage>
        <taxon>Bacteria</taxon>
        <taxon>Pseudomonadati</taxon>
        <taxon>Pseudomonadota</taxon>
        <taxon>Alphaproteobacteria</taxon>
        <taxon>Rhodobacterales</taxon>
        <taxon>Paracoccaceae</taxon>
        <taxon>Paracoccus</taxon>
    </lineage>
</organism>
<keyword evidence="1" id="KW-0969">Cilium</keyword>
<evidence type="ECO:0000313" key="2">
    <source>
        <dbReference type="Proteomes" id="UP001203945"/>
    </source>
</evidence>